<dbReference type="RefSeq" id="WP_074757271.1">
    <property type="nucleotide sequence ID" value="NZ_FOGJ01000020.1"/>
</dbReference>
<protein>
    <submittedName>
        <fullName evidence="2">Uncharacterized protein</fullName>
    </submittedName>
</protein>
<keyword evidence="1" id="KW-0472">Membrane</keyword>
<keyword evidence="1" id="KW-1133">Transmembrane helix</keyword>
<accession>A0A1H9UXR4</accession>
<organism evidence="2 3">
    <name type="scientific">Butyrivibrio fibrisolvens</name>
    <dbReference type="NCBI Taxonomy" id="831"/>
    <lineage>
        <taxon>Bacteria</taxon>
        <taxon>Bacillati</taxon>
        <taxon>Bacillota</taxon>
        <taxon>Clostridia</taxon>
        <taxon>Lachnospirales</taxon>
        <taxon>Lachnospiraceae</taxon>
        <taxon>Butyrivibrio</taxon>
    </lineage>
</organism>
<dbReference type="OrthoDB" id="9877882at2"/>
<feature type="transmembrane region" description="Helical" evidence="1">
    <location>
        <begin position="45"/>
        <end position="64"/>
    </location>
</feature>
<evidence type="ECO:0000256" key="1">
    <source>
        <dbReference type="SAM" id="Phobius"/>
    </source>
</evidence>
<feature type="transmembrane region" description="Helical" evidence="1">
    <location>
        <begin position="12"/>
        <end position="33"/>
    </location>
</feature>
<name>A0A1H9UXR4_BUTFI</name>
<reference evidence="2 3" key="1">
    <citation type="submission" date="2016-10" db="EMBL/GenBank/DDBJ databases">
        <authorList>
            <person name="de Groot N.N."/>
        </authorList>
    </citation>
    <scope>NUCLEOTIDE SEQUENCE [LARGE SCALE GENOMIC DNA]</scope>
    <source>
        <strain evidence="2 3">AR40</strain>
    </source>
</reference>
<sequence length="340" mass="38959">MIYQVRESAGFKIIDIVGMMIIGGFSIGGYVFILKYLVLESAMEYAIFAGISIAFFAFIVYCLYQFLSDKRVAVTVNERDRYFIIQRTLGAPETVYANEITAWYADVITYLSKGGFKTTDCITISYGGRKVKIPYYFDNYARLVNSLKRLAGNQAQGAPIDESKLSPDSAIDCLVKQLDPAKTYDFNITYITDCAFIGFRPDHHKATALLYRQNGRTLQESFFTYLCSRFDEWDEDLARQLREVNFNIRSVNGGFPEMISYESPKARKKKRDVQEHAEGLYYYLLQNLGEPVGMYENAEPLSQYAGKLLGEELLHDEVEHLYFVVFDQYILCIVMAVDND</sequence>
<dbReference type="AlphaFoldDB" id="A0A1H9UXR4"/>
<dbReference type="EMBL" id="FOGJ01000020">
    <property type="protein sequence ID" value="SES13803.1"/>
    <property type="molecule type" value="Genomic_DNA"/>
</dbReference>
<gene>
    <name evidence="2" type="ORF">SAMN04487884_12010</name>
</gene>
<dbReference type="Proteomes" id="UP000182584">
    <property type="component" value="Unassembled WGS sequence"/>
</dbReference>
<evidence type="ECO:0000313" key="2">
    <source>
        <dbReference type="EMBL" id="SES13803.1"/>
    </source>
</evidence>
<proteinExistence type="predicted"/>
<evidence type="ECO:0000313" key="3">
    <source>
        <dbReference type="Proteomes" id="UP000182584"/>
    </source>
</evidence>
<keyword evidence="1" id="KW-0812">Transmembrane</keyword>